<evidence type="ECO:0000256" key="1">
    <source>
        <dbReference type="ARBA" id="ARBA00007626"/>
    </source>
</evidence>
<dbReference type="Proteomes" id="UP000250235">
    <property type="component" value="Unassembled WGS sequence"/>
</dbReference>
<evidence type="ECO:0000313" key="6">
    <source>
        <dbReference type="Proteomes" id="UP000250235"/>
    </source>
</evidence>
<feature type="domain" description="Smr" evidence="4">
    <location>
        <begin position="356"/>
        <end position="446"/>
    </location>
</feature>
<dbReference type="Pfam" id="PF13812">
    <property type="entry name" value="PPR_3"/>
    <property type="match status" value="1"/>
</dbReference>
<evidence type="ECO:0000259" key="4">
    <source>
        <dbReference type="PROSITE" id="PS50828"/>
    </source>
</evidence>
<dbReference type="PANTHER" id="PTHR47447:SF15">
    <property type="entry name" value="OS02G0120000 PROTEIN"/>
    <property type="match status" value="1"/>
</dbReference>
<reference evidence="5 6" key="1">
    <citation type="journal article" date="2015" name="Proc. Natl. Acad. Sci. U.S.A.">
        <title>The resurrection genome of Boea hygrometrica: A blueprint for survival of dehydration.</title>
        <authorList>
            <person name="Xiao L."/>
            <person name="Yang G."/>
            <person name="Zhang L."/>
            <person name="Yang X."/>
            <person name="Zhao S."/>
            <person name="Ji Z."/>
            <person name="Zhou Q."/>
            <person name="Hu M."/>
            <person name="Wang Y."/>
            <person name="Chen M."/>
            <person name="Xu Y."/>
            <person name="Jin H."/>
            <person name="Xiao X."/>
            <person name="Hu G."/>
            <person name="Bao F."/>
            <person name="Hu Y."/>
            <person name="Wan P."/>
            <person name="Li L."/>
            <person name="Deng X."/>
            <person name="Kuang T."/>
            <person name="Xiang C."/>
            <person name="Zhu J.K."/>
            <person name="Oliver M.J."/>
            <person name="He Y."/>
        </authorList>
    </citation>
    <scope>NUCLEOTIDE SEQUENCE [LARGE SCALE GENOMIC DNA]</scope>
    <source>
        <strain evidence="6">cv. XS01</strain>
    </source>
</reference>
<dbReference type="SUPFAM" id="SSF160443">
    <property type="entry name" value="SMR domain-like"/>
    <property type="match status" value="1"/>
</dbReference>
<dbReference type="OrthoDB" id="1931748at2759"/>
<dbReference type="InterPro" id="IPR002625">
    <property type="entry name" value="Smr_dom"/>
</dbReference>
<dbReference type="InterPro" id="IPR002885">
    <property type="entry name" value="PPR_rpt"/>
</dbReference>
<dbReference type="InterPro" id="IPR036063">
    <property type="entry name" value="Smr_dom_sf"/>
</dbReference>
<name>A0A2Z7DEJ7_9LAMI</name>
<organism evidence="5 6">
    <name type="scientific">Dorcoceras hygrometricum</name>
    <dbReference type="NCBI Taxonomy" id="472368"/>
    <lineage>
        <taxon>Eukaryota</taxon>
        <taxon>Viridiplantae</taxon>
        <taxon>Streptophyta</taxon>
        <taxon>Embryophyta</taxon>
        <taxon>Tracheophyta</taxon>
        <taxon>Spermatophyta</taxon>
        <taxon>Magnoliopsida</taxon>
        <taxon>eudicotyledons</taxon>
        <taxon>Gunneridae</taxon>
        <taxon>Pentapetalae</taxon>
        <taxon>asterids</taxon>
        <taxon>lamiids</taxon>
        <taxon>Lamiales</taxon>
        <taxon>Gesneriaceae</taxon>
        <taxon>Didymocarpoideae</taxon>
        <taxon>Trichosporeae</taxon>
        <taxon>Loxocarpinae</taxon>
        <taxon>Dorcoceras</taxon>
    </lineage>
</organism>
<dbReference type="NCBIfam" id="TIGR00756">
    <property type="entry name" value="PPR"/>
    <property type="match status" value="2"/>
</dbReference>
<dbReference type="AlphaFoldDB" id="A0A2Z7DEJ7"/>
<comment type="similarity">
    <text evidence="1">Belongs to the PPR family. P subfamily.</text>
</comment>
<dbReference type="InterPro" id="IPR011990">
    <property type="entry name" value="TPR-like_helical_dom_sf"/>
</dbReference>
<keyword evidence="6" id="KW-1185">Reference proteome</keyword>
<gene>
    <name evidence="5" type="ORF">F511_30563</name>
</gene>
<evidence type="ECO:0000256" key="3">
    <source>
        <dbReference type="PROSITE-ProRule" id="PRU00708"/>
    </source>
</evidence>
<accession>A0A2Z7DEJ7</accession>
<feature type="repeat" description="PPR" evidence="3">
    <location>
        <begin position="186"/>
        <end position="220"/>
    </location>
</feature>
<evidence type="ECO:0000256" key="2">
    <source>
        <dbReference type="ARBA" id="ARBA00022737"/>
    </source>
</evidence>
<dbReference type="PROSITE" id="PS51375">
    <property type="entry name" value="PPR"/>
    <property type="match status" value="1"/>
</dbReference>
<dbReference type="SMART" id="SM00463">
    <property type="entry name" value="SMR"/>
    <property type="match status" value="1"/>
</dbReference>
<protein>
    <submittedName>
        <fullName evidence="5">Pentatricopeptide repeat-containing protein-like</fullName>
    </submittedName>
</protein>
<sequence>MIVGGGVCPLSAPPVPSHFRRWKCLFQPVTCKLTKQGEHFLSALATAEDPTASVGLLRKFVASSSKHVALETLSHLLSPSTSRPHRRLRNLAFPLYLIIRQETWFIWNAKLVADLIASLYKLERFDEAENLFFETVSKLRFKERDLCMFYCHLVASHAKNKSIMGFLDLCAELSQFMFQSSSVYMKRRGYESLIGGFCEMGLSDRAESLIQEMKEMGLKPSRFEWRYLVYGYGQMGSLEDMKRCVVQMEKDGFDVDTVCCNMVLSSFGAQNELSDMLSWLKKMRSLNIVWSIRTYNSVLNSCQSVLLLLRDLKNVPLSIKELVDNLNKDEADLILELMKSSVLDQAMTWSSSELKLDLHGMHLSTVYLILLQWFDELKLRFDAGNHGTPSEILVVCGSGKHSVTRGESPVKGLVKEMTIRMKCPLRIDRKNTGCFITKGKVFKDWLCREDSNILP</sequence>
<evidence type="ECO:0000313" key="5">
    <source>
        <dbReference type="EMBL" id="KZV58405.1"/>
    </source>
</evidence>
<keyword evidence="2" id="KW-0677">Repeat</keyword>
<proteinExistence type="inferred from homology"/>
<dbReference type="EMBL" id="KQ986775">
    <property type="protein sequence ID" value="KZV58405.1"/>
    <property type="molecule type" value="Genomic_DNA"/>
</dbReference>
<dbReference type="PROSITE" id="PS50828">
    <property type="entry name" value="SMR"/>
    <property type="match status" value="1"/>
</dbReference>
<dbReference type="Gene3D" id="1.25.40.10">
    <property type="entry name" value="Tetratricopeptide repeat domain"/>
    <property type="match status" value="2"/>
</dbReference>
<dbReference type="Pfam" id="PF01535">
    <property type="entry name" value="PPR"/>
    <property type="match status" value="1"/>
</dbReference>
<dbReference type="Gene3D" id="3.30.1370.110">
    <property type="match status" value="1"/>
</dbReference>
<dbReference type="PANTHER" id="PTHR47447">
    <property type="entry name" value="OS03G0856100 PROTEIN"/>
    <property type="match status" value="1"/>
</dbReference>